<feature type="transmembrane region" description="Helical" evidence="7">
    <location>
        <begin position="193"/>
        <end position="221"/>
    </location>
</feature>
<accession>A0A0E3Q8Y4</accession>
<evidence type="ECO:0000259" key="8">
    <source>
        <dbReference type="PROSITE" id="PS50928"/>
    </source>
</evidence>
<dbReference type="InterPro" id="IPR005667">
    <property type="entry name" value="Sulph_transpt2"/>
</dbReference>
<evidence type="ECO:0000256" key="6">
    <source>
        <dbReference type="ARBA" id="ARBA00023136"/>
    </source>
</evidence>
<dbReference type="PROSITE" id="PS50928">
    <property type="entry name" value="ABC_TM1"/>
    <property type="match status" value="1"/>
</dbReference>
<keyword evidence="5" id="KW-0764">Sulfate transport</keyword>
<dbReference type="Pfam" id="PF00528">
    <property type="entry name" value="BPD_transp_1"/>
    <property type="match status" value="1"/>
</dbReference>
<dbReference type="EMBL" id="CP009520">
    <property type="protein sequence ID" value="AKB45594.1"/>
    <property type="molecule type" value="Genomic_DNA"/>
</dbReference>
<evidence type="ECO:0000313" key="9">
    <source>
        <dbReference type="EMBL" id="AKB45594.1"/>
    </source>
</evidence>
<evidence type="ECO:0000256" key="2">
    <source>
        <dbReference type="ARBA" id="ARBA00022448"/>
    </source>
</evidence>
<keyword evidence="6 7" id="KW-0472">Membrane</keyword>
<organism evidence="9 10">
    <name type="scientific">Methanosarcina vacuolata Z-761</name>
    <dbReference type="NCBI Taxonomy" id="1434123"/>
    <lineage>
        <taxon>Archaea</taxon>
        <taxon>Methanobacteriati</taxon>
        <taxon>Methanobacteriota</taxon>
        <taxon>Stenosarchaea group</taxon>
        <taxon>Methanomicrobia</taxon>
        <taxon>Methanosarcinales</taxon>
        <taxon>Methanosarcinaceae</taxon>
        <taxon>Methanosarcina</taxon>
    </lineage>
</organism>
<name>A0A0E3Q8Y4_9EURY</name>
<dbReference type="RefSeq" id="WP_198146767.1">
    <property type="nucleotide sequence ID" value="NZ_CP009520.1"/>
</dbReference>
<feature type="transmembrane region" description="Helical" evidence="7">
    <location>
        <begin position="21"/>
        <end position="40"/>
    </location>
</feature>
<sequence length="268" mass="29544">MQFLKYPGMKYSWFRKLTVGIALFFTFLLFLSIGTLFFVLSPSEIFSALLSEEMLYSMKLSVLTSSISTFSVMCCSIPTAYALSRFSFPGKSIIKTVLGLPMAFPELVMGLALLLLFGQSFLGPALEAVGIKVTFSNLGIIIAQFFVAFPYAIRIIYSTFEDINPRYELVSRSFGYGEFETFRHVTLPMAKSGLFASGVITFARCIGAFGAVLVLAGGSYMYTEVLPVTLYLNISYGNLEMAITSGILLMGIAFLAILSFERFEGGRL</sequence>
<feature type="transmembrane region" description="Helical" evidence="7">
    <location>
        <begin position="96"/>
        <end position="118"/>
    </location>
</feature>
<comment type="subcellular location">
    <subcellularLocation>
        <location evidence="7">Cell membrane</location>
        <topology evidence="7">Multi-pass membrane protein</topology>
    </subcellularLocation>
    <subcellularLocation>
        <location evidence="1">Membrane</location>
        <topology evidence="1">Multi-pass membrane protein</topology>
    </subcellularLocation>
</comment>
<dbReference type="HOGENOM" id="CLU_016047_14_3_2"/>
<dbReference type="Proteomes" id="UP000033096">
    <property type="component" value="Chromosome"/>
</dbReference>
<dbReference type="STRING" id="1434123.MSVAZ_3325"/>
<feature type="transmembrane region" description="Helical" evidence="7">
    <location>
        <begin position="241"/>
        <end position="260"/>
    </location>
</feature>
<dbReference type="Gene3D" id="1.10.3720.10">
    <property type="entry name" value="MetI-like"/>
    <property type="match status" value="1"/>
</dbReference>
<dbReference type="SUPFAM" id="SSF161098">
    <property type="entry name" value="MetI-like"/>
    <property type="match status" value="1"/>
</dbReference>
<dbReference type="PATRIC" id="fig|1434123.4.peg.4081"/>
<dbReference type="PANTHER" id="PTHR30406:SF8">
    <property type="entry name" value="SULFATE TRANSPORT SYSTEM PERMEASE PROTEIN CYST"/>
    <property type="match status" value="1"/>
</dbReference>
<dbReference type="InterPro" id="IPR035906">
    <property type="entry name" value="MetI-like_sf"/>
</dbReference>
<dbReference type="InterPro" id="IPR006469">
    <property type="entry name" value="NifC_ABC_porter"/>
</dbReference>
<proteinExistence type="inferred from homology"/>
<dbReference type="GO" id="GO:0015419">
    <property type="term" value="F:ABC-type sulfate transporter activity"/>
    <property type="evidence" value="ECO:0007669"/>
    <property type="project" value="InterPro"/>
</dbReference>
<keyword evidence="3 7" id="KW-0812">Transmembrane</keyword>
<dbReference type="GeneID" id="24811862"/>
<protein>
    <submittedName>
        <fullName evidence="9">Tungstate ABC transporter, permease protein WtpB</fullName>
    </submittedName>
</protein>
<keyword evidence="10" id="KW-1185">Reference proteome</keyword>
<evidence type="ECO:0000256" key="5">
    <source>
        <dbReference type="ARBA" id="ARBA00023032"/>
    </source>
</evidence>
<evidence type="ECO:0000256" key="1">
    <source>
        <dbReference type="ARBA" id="ARBA00004141"/>
    </source>
</evidence>
<reference evidence="9 10" key="1">
    <citation type="submission" date="2014-07" db="EMBL/GenBank/DDBJ databases">
        <title>Methanogenic archaea and the global carbon cycle.</title>
        <authorList>
            <person name="Henriksen J.R."/>
            <person name="Luke J."/>
            <person name="Reinhart S."/>
            <person name="Benedict M.N."/>
            <person name="Youngblut N.D."/>
            <person name="Metcalf M.E."/>
            <person name="Whitaker R.J."/>
            <person name="Metcalf W.W."/>
        </authorList>
    </citation>
    <scope>NUCLEOTIDE SEQUENCE [LARGE SCALE GENOMIC DNA]</scope>
    <source>
        <strain evidence="9 10">Z-761</strain>
    </source>
</reference>
<dbReference type="FunFam" id="1.10.3720.10:FF:000168">
    <property type="entry name" value="Tungstate ABC transporter, permease protein WtpB"/>
    <property type="match status" value="1"/>
</dbReference>
<feature type="transmembrane region" description="Helical" evidence="7">
    <location>
        <begin position="60"/>
        <end position="84"/>
    </location>
</feature>
<feature type="domain" description="ABC transmembrane type-1" evidence="8">
    <location>
        <begin position="58"/>
        <end position="260"/>
    </location>
</feature>
<feature type="transmembrane region" description="Helical" evidence="7">
    <location>
        <begin position="138"/>
        <end position="157"/>
    </location>
</feature>
<dbReference type="GO" id="GO:0005886">
    <property type="term" value="C:plasma membrane"/>
    <property type="evidence" value="ECO:0007669"/>
    <property type="project" value="UniProtKB-SubCell"/>
</dbReference>
<dbReference type="NCBIfam" id="TIGR01581">
    <property type="entry name" value="Mo_ABC_porter"/>
    <property type="match status" value="1"/>
</dbReference>
<evidence type="ECO:0000256" key="4">
    <source>
        <dbReference type="ARBA" id="ARBA00022989"/>
    </source>
</evidence>
<dbReference type="CDD" id="cd06261">
    <property type="entry name" value="TM_PBP2"/>
    <property type="match status" value="1"/>
</dbReference>
<keyword evidence="4 7" id="KW-1133">Transmembrane helix</keyword>
<gene>
    <name evidence="9" type="ORF">MSVAZ_3325</name>
</gene>
<keyword evidence="2 7" id="KW-0813">Transport</keyword>
<dbReference type="InterPro" id="IPR000515">
    <property type="entry name" value="MetI-like"/>
</dbReference>
<evidence type="ECO:0000313" key="10">
    <source>
        <dbReference type="Proteomes" id="UP000033096"/>
    </source>
</evidence>
<dbReference type="PANTHER" id="PTHR30406">
    <property type="entry name" value="SULFATE TRANSPORT SYSTEM PERMEASE PROTEIN"/>
    <property type="match status" value="1"/>
</dbReference>
<comment type="similarity">
    <text evidence="7">Belongs to the binding-protein-dependent transport system permease family.</text>
</comment>
<dbReference type="AlphaFoldDB" id="A0A0E3Q8Y4"/>
<evidence type="ECO:0000256" key="3">
    <source>
        <dbReference type="ARBA" id="ARBA00022692"/>
    </source>
</evidence>
<evidence type="ECO:0000256" key="7">
    <source>
        <dbReference type="RuleBase" id="RU363032"/>
    </source>
</evidence>
<dbReference type="KEGG" id="mvc:MSVAZ_3325"/>